<dbReference type="FunFam" id="3.30.50.10:FF:000007">
    <property type="entry name" value="Nitrogen regulatory AreA, N-terminal"/>
    <property type="match status" value="1"/>
</dbReference>
<dbReference type="GO" id="GO:0000981">
    <property type="term" value="F:DNA-binding transcription factor activity, RNA polymerase II-specific"/>
    <property type="evidence" value="ECO:0007669"/>
    <property type="project" value="TreeGrafter"/>
</dbReference>
<keyword evidence="2" id="KW-0479">Metal-binding</keyword>
<dbReference type="GO" id="GO:0005634">
    <property type="term" value="C:nucleus"/>
    <property type="evidence" value="ECO:0007669"/>
    <property type="project" value="UniProtKB-SubCell"/>
</dbReference>
<dbReference type="PRINTS" id="PR00619">
    <property type="entry name" value="GATAZNFINGER"/>
</dbReference>
<dbReference type="EMBL" id="LN719426">
    <property type="protein sequence ID" value="CEP08141.1"/>
    <property type="molecule type" value="Genomic_DNA"/>
</dbReference>
<dbReference type="InterPro" id="IPR013088">
    <property type="entry name" value="Znf_NHR/GATA"/>
</dbReference>
<evidence type="ECO:0000256" key="6">
    <source>
        <dbReference type="ARBA" id="ARBA00023163"/>
    </source>
</evidence>
<dbReference type="GO" id="GO:0008270">
    <property type="term" value="F:zinc ion binding"/>
    <property type="evidence" value="ECO:0007669"/>
    <property type="project" value="UniProtKB-KW"/>
</dbReference>
<gene>
    <name evidence="11" type="primary">PARPA_01450.1 scaffold 1359</name>
</gene>
<dbReference type="SMART" id="SM00401">
    <property type="entry name" value="ZnF_GATA"/>
    <property type="match status" value="1"/>
</dbReference>
<feature type="domain" description="GATA-type" evidence="10">
    <location>
        <begin position="228"/>
        <end position="281"/>
    </location>
</feature>
<dbReference type="OrthoDB" id="515401at2759"/>
<feature type="region of interest" description="Disordered" evidence="9">
    <location>
        <begin position="208"/>
        <end position="236"/>
    </location>
</feature>
<feature type="compositionally biased region" description="Basic residues" evidence="9">
    <location>
        <begin position="325"/>
        <end position="334"/>
    </location>
</feature>
<dbReference type="PANTHER" id="PTHR10071:SF281">
    <property type="entry name" value="BOX A-BINDING FACTOR-RELATED"/>
    <property type="match status" value="1"/>
</dbReference>
<comment type="subcellular location">
    <subcellularLocation>
        <location evidence="1">Nucleus</location>
    </subcellularLocation>
</comment>
<dbReference type="CDD" id="cd00202">
    <property type="entry name" value="ZnF_GATA"/>
    <property type="match status" value="1"/>
</dbReference>
<evidence type="ECO:0000313" key="12">
    <source>
        <dbReference type="Proteomes" id="UP000054107"/>
    </source>
</evidence>
<evidence type="ECO:0000256" key="3">
    <source>
        <dbReference type="ARBA" id="ARBA00022771"/>
    </source>
</evidence>
<evidence type="ECO:0000256" key="4">
    <source>
        <dbReference type="ARBA" id="ARBA00022833"/>
    </source>
</evidence>
<dbReference type="Gene3D" id="3.30.50.10">
    <property type="entry name" value="Erythroid Transcription Factor GATA-1, subunit A"/>
    <property type="match status" value="1"/>
</dbReference>
<accession>A0A0B7MQB3</accession>
<feature type="compositionally biased region" description="Low complexity" evidence="9">
    <location>
        <begin position="414"/>
        <end position="423"/>
    </location>
</feature>
<dbReference type="GO" id="GO:0000978">
    <property type="term" value="F:RNA polymerase II cis-regulatory region sequence-specific DNA binding"/>
    <property type="evidence" value="ECO:0007669"/>
    <property type="project" value="TreeGrafter"/>
</dbReference>
<dbReference type="SUPFAM" id="SSF57716">
    <property type="entry name" value="Glucocorticoid receptor-like (DNA-binding domain)"/>
    <property type="match status" value="1"/>
</dbReference>
<keyword evidence="4" id="KW-0862">Zinc</keyword>
<keyword evidence="12" id="KW-1185">Reference proteome</keyword>
<dbReference type="Pfam" id="PF00320">
    <property type="entry name" value="GATA"/>
    <property type="match status" value="1"/>
</dbReference>
<organism evidence="11 12">
    <name type="scientific">Parasitella parasitica</name>
    <dbReference type="NCBI Taxonomy" id="35722"/>
    <lineage>
        <taxon>Eukaryota</taxon>
        <taxon>Fungi</taxon>
        <taxon>Fungi incertae sedis</taxon>
        <taxon>Mucoromycota</taxon>
        <taxon>Mucoromycotina</taxon>
        <taxon>Mucoromycetes</taxon>
        <taxon>Mucorales</taxon>
        <taxon>Mucorineae</taxon>
        <taxon>Mucoraceae</taxon>
        <taxon>Parasitella</taxon>
    </lineage>
</organism>
<keyword evidence="6" id="KW-0804">Transcription</keyword>
<dbReference type="InterPro" id="IPR000679">
    <property type="entry name" value="Znf_GATA"/>
</dbReference>
<evidence type="ECO:0000256" key="8">
    <source>
        <dbReference type="PROSITE-ProRule" id="PRU00094"/>
    </source>
</evidence>
<dbReference type="InterPro" id="IPR013860">
    <property type="entry name" value="AreA_GATA"/>
</dbReference>
<dbReference type="STRING" id="35722.A0A0B7MQB3"/>
<dbReference type="PROSITE" id="PS50114">
    <property type="entry name" value="GATA_ZN_FINGER_2"/>
    <property type="match status" value="1"/>
</dbReference>
<feature type="compositionally biased region" description="Polar residues" evidence="9">
    <location>
        <begin position="349"/>
        <end position="365"/>
    </location>
</feature>
<feature type="region of interest" description="Disordered" evidence="9">
    <location>
        <begin position="309"/>
        <end position="365"/>
    </location>
</feature>
<dbReference type="Proteomes" id="UP000054107">
    <property type="component" value="Unassembled WGS sequence"/>
</dbReference>
<evidence type="ECO:0000256" key="7">
    <source>
        <dbReference type="ARBA" id="ARBA00023242"/>
    </source>
</evidence>
<evidence type="ECO:0000256" key="1">
    <source>
        <dbReference type="ARBA" id="ARBA00004123"/>
    </source>
</evidence>
<dbReference type="Pfam" id="PF08550">
    <property type="entry name" value="GATA_AreA"/>
    <property type="match status" value="1"/>
</dbReference>
<keyword evidence="7" id="KW-0539">Nucleus</keyword>
<evidence type="ECO:0000256" key="5">
    <source>
        <dbReference type="ARBA" id="ARBA00023015"/>
    </source>
</evidence>
<evidence type="ECO:0000256" key="9">
    <source>
        <dbReference type="SAM" id="MobiDB-lite"/>
    </source>
</evidence>
<proteinExistence type="predicted"/>
<evidence type="ECO:0000313" key="11">
    <source>
        <dbReference type="EMBL" id="CEP08141.1"/>
    </source>
</evidence>
<dbReference type="GO" id="GO:0045944">
    <property type="term" value="P:positive regulation of transcription by RNA polymerase II"/>
    <property type="evidence" value="ECO:0007669"/>
    <property type="project" value="TreeGrafter"/>
</dbReference>
<keyword evidence="5" id="KW-0805">Transcription regulation</keyword>
<dbReference type="GO" id="GO:0000122">
    <property type="term" value="P:negative regulation of transcription by RNA polymerase II"/>
    <property type="evidence" value="ECO:0007669"/>
    <property type="project" value="TreeGrafter"/>
</dbReference>
<reference evidence="11 12" key="1">
    <citation type="submission" date="2014-09" db="EMBL/GenBank/DDBJ databases">
        <authorList>
            <person name="Ellenberger Sabrina"/>
        </authorList>
    </citation>
    <scope>NUCLEOTIDE SEQUENCE [LARGE SCALE GENOMIC DNA]</scope>
    <source>
        <strain evidence="11 12">CBS 412.66</strain>
    </source>
</reference>
<dbReference type="PANTHER" id="PTHR10071">
    <property type="entry name" value="TRANSCRIPTION FACTOR GATA FAMILY MEMBER"/>
    <property type="match status" value="1"/>
</dbReference>
<sequence>MNRKKSNTSITTRMADQVLACNLFPEDDQEMRNDQAEQDEKKKDPLSSQIWRMYTKAKDTLPNGSRLENLTWRMMAMTLKKNDNYAQASSEPTNEAPTKTEKTLIVSKSPSPQLPMKTDSINIPVNYNDDAVSYSEPYCPPTSSSTFFFGSDPPVAALNMGAASFEDMLNMYYNPVTDSGQFTGSSSTAAINIAPAPVNNNHIEYADSPSPSVTSVEEDSHQQHKTQHNGQTQCHNCSTQTTPLWRRDPSGNPLCNACGLFLKLHGVVRPLSLKTDVIKKRNRGVAVPSTAASTAAAAAAITKEYGLSSSLPNTSRIQDIPTRPSHIKRQRRSIQKQARPTTPQPPTPSYLQHHQPILSSSLPNHSYDNADASLFGTSLPTPTIPLSSTPTNSSSTASYFNYMSSSPPPGLVHSSSNSSLASLGQPNPATATPHQQGDVYSLLENIGVQLNNLPPELLPLIASAANYQAQAMNPNNKTSPLLQNTTFPASQNTTTATMLNHQQNQFF</sequence>
<dbReference type="AlphaFoldDB" id="A0A0B7MQB3"/>
<dbReference type="InterPro" id="IPR039355">
    <property type="entry name" value="Transcription_factor_GATA"/>
</dbReference>
<feature type="compositionally biased region" description="Polar residues" evidence="9">
    <location>
        <begin position="424"/>
        <end position="435"/>
    </location>
</feature>
<feature type="compositionally biased region" description="Basic and acidic residues" evidence="9">
    <location>
        <begin position="30"/>
        <end position="45"/>
    </location>
</feature>
<dbReference type="PROSITE" id="PS00344">
    <property type="entry name" value="GATA_ZN_FINGER_1"/>
    <property type="match status" value="1"/>
</dbReference>
<protein>
    <recommendedName>
        <fullName evidence="10">GATA-type domain-containing protein</fullName>
    </recommendedName>
</protein>
<feature type="region of interest" description="Disordered" evidence="9">
    <location>
        <begin position="23"/>
        <end position="46"/>
    </location>
</feature>
<name>A0A0B7MQB3_9FUNG</name>
<feature type="region of interest" description="Disordered" evidence="9">
    <location>
        <begin position="406"/>
        <end position="435"/>
    </location>
</feature>
<evidence type="ECO:0000256" key="2">
    <source>
        <dbReference type="ARBA" id="ARBA00022723"/>
    </source>
</evidence>
<keyword evidence="3 8" id="KW-0863">Zinc-finger</keyword>
<evidence type="ECO:0000259" key="10">
    <source>
        <dbReference type="PROSITE" id="PS50114"/>
    </source>
</evidence>